<reference evidence="2" key="2">
    <citation type="submission" date="2015-06" db="UniProtKB">
        <authorList>
            <consortium name="EnsemblPlants"/>
        </authorList>
    </citation>
    <scope>IDENTIFICATION</scope>
</reference>
<reference evidence="3" key="1">
    <citation type="submission" date="2013-06" db="EMBL/GenBank/DDBJ databases">
        <authorList>
            <person name="Zhao Q."/>
        </authorList>
    </citation>
    <scope>NUCLEOTIDE SEQUENCE</scope>
    <source>
        <strain evidence="3">cv. W1943</strain>
    </source>
</reference>
<accession>A0A0E0R8N1</accession>
<proteinExistence type="predicted"/>
<dbReference type="AlphaFoldDB" id="A0A0E0R8N1"/>
<dbReference type="Pfam" id="PF14372">
    <property type="entry name" value="hAT-like_RNase-H"/>
    <property type="match status" value="1"/>
</dbReference>
<dbReference type="InterPro" id="IPR025525">
    <property type="entry name" value="hAT-like_transposase_RNase-H"/>
</dbReference>
<feature type="domain" description="hAT-like transposase RNase-H fold" evidence="1">
    <location>
        <begin position="1"/>
        <end position="60"/>
    </location>
</feature>
<organism evidence="2 3">
    <name type="scientific">Oryza rufipogon</name>
    <name type="common">Brownbeard rice</name>
    <name type="synonym">Asian wild rice</name>
    <dbReference type="NCBI Taxonomy" id="4529"/>
    <lineage>
        <taxon>Eukaryota</taxon>
        <taxon>Viridiplantae</taxon>
        <taxon>Streptophyta</taxon>
        <taxon>Embryophyta</taxon>
        <taxon>Tracheophyta</taxon>
        <taxon>Spermatophyta</taxon>
        <taxon>Magnoliopsida</taxon>
        <taxon>Liliopsida</taxon>
        <taxon>Poales</taxon>
        <taxon>Poaceae</taxon>
        <taxon>BOP clade</taxon>
        <taxon>Oryzoideae</taxon>
        <taxon>Oryzeae</taxon>
        <taxon>Oryzinae</taxon>
        <taxon>Oryza</taxon>
    </lineage>
</organism>
<evidence type="ECO:0000313" key="3">
    <source>
        <dbReference type="Proteomes" id="UP000008022"/>
    </source>
</evidence>
<dbReference type="GO" id="GO:0003677">
    <property type="term" value="F:DNA binding"/>
    <property type="evidence" value="ECO:0007669"/>
    <property type="project" value="InterPro"/>
</dbReference>
<dbReference type="HOGENOM" id="CLU_1761778_0_0_1"/>
<keyword evidence="3" id="KW-1185">Reference proteome</keyword>
<name>A0A0E0R8N1_ORYRU</name>
<evidence type="ECO:0000313" key="2">
    <source>
        <dbReference type="EnsemblPlants" id="ORUFI11G15080.1"/>
    </source>
</evidence>
<evidence type="ECO:0000259" key="1">
    <source>
        <dbReference type="Pfam" id="PF14372"/>
    </source>
</evidence>
<sequence length="148" mass="16818">MEEKFLKYYTAIPHLCCFALVLDPRKKLEVMVAAFISIGDAMGLDYSEAYQHIRDKLFRVFCLYQTKLSVTLGCLRKPHKKKQTKSSVMNLWKKIRGKEQASLLGSTVAVERERTHSSCASSLCTRTFYWFWLPLSLRAAVRCGGGGG</sequence>
<dbReference type="Proteomes" id="UP000008022">
    <property type="component" value="Unassembled WGS sequence"/>
</dbReference>
<dbReference type="STRING" id="4529.A0A0E0R8N1"/>
<protein>
    <recommendedName>
        <fullName evidence="1">hAT-like transposase RNase-H fold domain-containing protein</fullName>
    </recommendedName>
</protein>
<dbReference type="Gramene" id="ORUFI11G15080.1">
    <property type="protein sequence ID" value="ORUFI11G15080.1"/>
    <property type="gene ID" value="ORUFI11G15080"/>
</dbReference>
<dbReference type="EnsemblPlants" id="ORUFI11G15080.1">
    <property type="protein sequence ID" value="ORUFI11G15080.1"/>
    <property type="gene ID" value="ORUFI11G15080"/>
</dbReference>